<dbReference type="EMBL" id="NBIV01000252">
    <property type="protein sequence ID" value="PXF40889.1"/>
    <property type="molecule type" value="Genomic_DNA"/>
</dbReference>
<evidence type="ECO:0000313" key="2">
    <source>
        <dbReference type="Proteomes" id="UP000247409"/>
    </source>
</evidence>
<dbReference type="AlphaFoldDB" id="A0A2V3IFL7"/>
<accession>A0A2V3IFL7</accession>
<dbReference type="Proteomes" id="UP000247409">
    <property type="component" value="Unassembled WGS sequence"/>
</dbReference>
<keyword evidence="2" id="KW-1185">Reference proteome</keyword>
<protein>
    <submittedName>
        <fullName evidence="1">Uncharacterized protein</fullName>
    </submittedName>
</protein>
<evidence type="ECO:0000313" key="1">
    <source>
        <dbReference type="EMBL" id="PXF40889.1"/>
    </source>
</evidence>
<name>A0A2V3IFL7_9FLOR</name>
<proteinExistence type="predicted"/>
<organism evidence="1 2">
    <name type="scientific">Gracilariopsis chorda</name>
    <dbReference type="NCBI Taxonomy" id="448386"/>
    <lineage>
        <taxon>Eukaryota</taxon>
        <taxon>Rhodophyta</taxon>
        <taxon>Florideophyceae</taxon>
        <taxon>Rhodymeniophycidae</taxon>
        <taxon>Gracilariales</taxon>
        <taxon>Gracilariaceae</taxon>
        <taxon>Gracilariopsis</taxon>
    </lineage>
</organism>
<sequence>MGRSMRDRQVRILSGSRKCYDRFAAGWTEYAKEAVNMKLRGNAPVPLIKVEDPDISPGLSYATPKQILEVFGTHGMDTDEESSIALAIKLYNAKEEWNEGDDVDVRMCGTGPQWLTKVRVTRKLLMAYNADLQSIEKFATRVITDDTHGYCYKREQRNSIFVACHSVVITEGMVVCCRCAYNSLKKNVHSNEMDVRTQRALKSVIISQNWYYDRSSILRTSTLYLIFTLSIITSSVLIHVEKYEVAVSVLIAGLTLWYDMLPYVAGKGDMSVTFALTFRGSEECVGSHINMSLGKQGRPITDPGPQRKHNHLVRTYVVKDKKTEKSILRFVSATMYTTKMREVLRPTNSCALGSNVDEKTLWDIVMTIRRIRRRVCLLTNNFYVVHTASGLKAFEVSSASTTARYTTWKEITEERVGVNERDHVILG</sequence>
<reference evidence="1 2" key="1">
    <citation type="journal article" date="2018" name="Mol. Biol. Evol.">
        <title>Analysis of the draft genome of the red seaweed Gracilariopsis chorda provides insights into genome size evolution in Rhodophyta.</title>
        <authorList>
            <person name="Lee J."/>
            <person name="Yang E.C."/>
            <person name="Graf L."/>
            <person name="Yang J.H."/>
            <person name="Qiu H."/>
            <person name="Zel Zion U."/>
            <person name="Chan C.X."/>
            <person name="Stephens T.G."/>
            <person name="Weber A.P.M."/>
            <person name="Boo G.H."/>
            <person name="Boo S.M."/>
            <person name="Kim K.M."/>
            <person name="Shin Y."/>
            <person name="Jung M."/>
            <person name="Lee S.J."/>
            <person name="Yim H.S."/>
            <person name="Lee J.H."/>
            <person name="Bhattacharya D."/>
            <person name="Yoon H.S."/>
        </authorList>
    </citation>
    <scope>NUCLEOTIDE SEQUENCE [LARGE SCALE GENOMIC DNA]</scope>
    <source>
        <strain evidence="1 2">SKKU-2015</strain>
        <tissue evidence="1">Whole body</tissue>
    </source>
</reference>
<dbReference type="OrthoDB" id="10313159at2759"/>
<gene>
    <name evidence="1" type="ORF">BWQ96_09382</name>
</gene>
<comment type="caution">
    <text evidence="1">The sequence shown here is derived from an EMBL/GenBank/DDBJ whole genome shotgun (WGS) entry which is preliminary data.</text>
</comment>